<gene>
    <name evidence="2" type="ORF">SAMN05444484_10512</name>
</gene>
<dbReference type="Pfam" id="PF00480">
    <property type="entry name" value="ROK"/>
    <property type="match status" value="1"/>
</dbReference>
<dbReference type="Proteomes" id="UP000184028">
    <property type="component" value="Unassembled WGS sequence"/>
</dbReference>
<comment type="similarity">
    <text evidence="1">Belongs to the ROK (NagC/XylR) family.</text>
</comment>
<keyword evidence="2" id="KW-0418">Kinase</keyword>
<dbReference type="Gene3D" id="3.30.420.40">
    <property type="match status" value="2"/>
</dbReference>
<dbReference type="GO" id="GO:0016301">
    <property type="term" value="F:kinase activity"/>
    <property type="evidence" value="ECO:0007669"/>
    <property type="project" value="UniProtKB-KW"/>
</dbReference>
<dbReference type="PANTHER" id="PTHR18964:SF149">
    <property type="entry name" value="BIFUNCTIONAL UDP-N-ACETYLGLUCOSAMINE 2-EPIMERASE_N-ACETYLMANNOSAMINE KINASE"/>
    <property type="match status" value="1"/>
</dbReference>
<dbReference type="SUPFAM" id="SSF53067">
    <property type="entry name" value="Actin-like ATPase domain"/>
    <property type="match status" value="1"/>
</dbReference>
<dbReference type="InterPro" id="IPR000600">
    <property type="entry name" value="ROK"/>
</dbReference>
<dbReference type="AlphaFoldDB" id="A0A1M7HJD5"/>
<name>A0A1M7HJD5_9FLAO</name>
<reference evidence="3" key="1">
    <citation type="submission" date="2016-11" db="EMBL/GenBank/DDBJ databases">
        <authorList>
            <person name="Varghese N."/>
            <person name="Submissions S."/>
        </authorList>
    </citation>
    <scope>NUCLEOTIDE SEQUENCE [LARGE SCALE GENOMIC DNA]</scope>
    <source>
        <strain evidence="3">DSM 24724</strain>
    </source>
</reference>
<organism evidence="2 3">
    <name type="scientific">Flavobacterium chilense</name>
    <dbReference type="NCBI Taxonomy" id="946677"/>
    <lineage>
        <taxon>Bacteria</taxon>
        <taxon>Pseudomonadati</taxon>
        <taxon>Bacteroidota</taxon>
        <taxon>Flavobacteriia</taxon>
        <taxon>Flavobacteriales</taxon>
        <taxon>Flavobacteriaceae</taxon>
        <taxon>Flavobacterium</taxon>
    </lineage>
</organism>
<evidence type="ECO:0000313" key="3">
    <source>
        <dbReference type="Proteomes" id="UP000184028"/>
    </source>
</evidence>
<dbReference type="Gene3D" id="1.10.10.10">
    <property type="entry name" value="Winged helix-like DNA-binding domain superfamily/Winged helix DNA-binding domain"/>
    <property type="match status" value="1"/>
</dbReference>
<proteinExistence type="inferred from homology"/>
<keyword evidence="3" id="KW-1185">Reference proteome</keyword>
<dbReference type="InterPro" id="IPR036388">
    <property type="entry name" value="WH-like_DNA-bd_sf"/>
</dbReference>
<dbReference type="STRING" id="946677.SAMN05444484_10512"/>
<dbReference type="InterPro" id="IPR036390">
    <property type="entry name" value="WH_DNA-bd_sf"/>
</dbReference>
<evidence type="ECO:0000313" key="2">
    <source>
        <dbReference type="EMBL" id="SHM28605.1"/>
    </source>
</evidence>
<accession>A0A1M7HJD5</accession>
<dbReference type="InterPro" id="IPR043129">
    <property type="entry name" value="ATPase_NBD"/>
</dbReference>
<evidence type="ECO:0000256" key="1">
    <source>
        <dbReference type="ARBA" id="ARBA00006479"/>
    </source>
</evidence>
<dbReference type="EMBL" id="FRBT01000005">
    <property type="protein sequence ID" value="SHM28605.1"/>
    <property type="molecule type" value="Genomic_DNA"/>
</dbReference>
<protein>
    <submittedName>
        <fullName evidence="2">Sugar kinase of the NBD/HSP70 family, may contain an N-terminal HTH domain</fullName>
    </submittedName>
</protein>
<dbReference type="SUPFAM" id="SSF46785">
    <property type="entry name" value="Winged helix' DNA-binding domain"/>
    <property type="match status" value="1"/>
</dbReference>
<sequence>MYILISVIYKTMSLKDLLDVSKDKSLSGQKWHMLRQSITKRLLSGGNATIAELSTELQSSVPTVTKAVNELLTEGYVIDMGKITNSGGRRPSLYSINPTCAYFLGVEVGISSMSIGLQNIKNELVSVELGTSFILENTQKSLLKFCELINSFIEDSSVEKKMIVGVCINFSGRINSMEGFSYNYFFSENRPLNEIISEQLNLPVHLENDTRAMAFGEYCEGVVDDEQNIIFVNYSWGVAIGMITDGKLYYGKSGYSGEFGHSTIFNNDIMCQCGKLGCLETEISGWSLINQFKDAVKEGKQSKVILDENSTILQHNAIINGAVNLEDTLCVDLVTKQSEKMGRYLSILLNIFNPDLLVIGGDFAQLGDYALLPIQSALKKYSLGLVNRDMKLKKSALGRRAGVIGACCVIKEKMLFPLINN</sequence>
<keyword evidence="2" id="KW-0808">Transferase</keyword>
<dbReference type="PANTHER" id="PTHR18964">
    <property type="entry name" value="ROK (REPRESSOR, ORF, KINASE) FAMILY"/>
    <property type="match status" value="1"/>
</dbReference>